<sequence length="126" mass="14090">MVRKANPAMYFEIPVTDMKRAVAFYQQVFGFDFQFEEIHGNQMAFIPFELDGTGISGALAKGEIYQPSLSGTLIYLHAENIDNTLHQVQLAGAKVLFPKTRAGGYSYVAEIEDSERNRIGLMEPLP</sequence>
<dbReference type="OrthoDB" id="8776491at2"/>
<dbReference type="EMBL" id="RRCF01000001">
    <property type="protein sequence ID" value="RRJ24143.1"/>
    <property type="molecule type" value="Genomic_DNA"/>
</dbReference>
<gene>
    <name evidence="2" type="ORF">EIK76_07575</name>
</gene>
<proteinExistence type="predicted"/>
<evidence type="ECO:0000313" key="2">
    <source>
        <dbReference type="EMBL" id="RRJ24143.1"/>
    </source>
</evidence>
<dbReference type="Gene3D" id="3.10.180.10">
    <property type="entry name" value="2,3-Dihydroxybiphenyl 1,2-Dioxygenase, domain 1"/>
    <property type="match status" value="1"/>
</dbReference>
<dbReference type="InterPro" id="IPR037523">
    <property type="entry name" value="VOC_core"/>
</dbReference>
<dbReference type="CDD" id="cd07247">
    <property type="entry name" value="SgaA_N_like"/>
    <property type="match status" value="1"/>
</dbReference>
<dbReference type="InterPro" id="IPR004360">
    <property type="entry name" value="Glyas_Fos-R_dOase_dom"/>
</dbReference>
<dbReference type="PANTHER" id="PTHR33993">
    <property type="entry name" value="GLYOXALASE-RELATED"/>
    <property type="match status" value="1"/>
</dbReference>
<keyword evidence="3" id="KW-1185">Reference proteome</keyword>
<evidence type="ECO:0000259" key="1">
    <source>
        <dbReference type="PROSITE" id="PS51819"/>
    </source>
</evidence>
<feature type="domain" description="VOC" evidence="1">
    <location>
        <begin position="7"/>
        <end position="124"/>
    </location>
</feature>
<dbReference type="PANTHER" id="PTHR33993:SF2">
    <property type="entry name" value="VOC DOMAIN-CONTAINING PROTEIN"/>
    <property type="match status" value="1"/>
</dbReference>
<dbReference type="InterPro" id="IPR052164">
    <property type="entry name" value="Anthracycline_SecMetBiosynth"/>
</dbReference>
<organism evidence="2 3">
    <name type="scientific">Rheinheimera mesophila</name>
    <dbReference type="NCBI Taxonomy" id="1547515"/>
    <lineage>
        <taxon>Bacteria</taxon>
        <taxon>Pseudomonadati</taxon>
        <taxon>Pseudomonadota</taxon>
        <taxon>Gammaproteobacteria</taxon>
        <taxon>Chromatiales</taxon>
        <taxon>Chromatiaceae</taxon>
        <taxon>Rheinheimera</taxon>
    </lineage>
</organism>
<comment type="caution">
    <text evidence="2">The sequence shown here is derived from an EMBL/GenBank/DDBJ whole genome shotgun (WGS) entry which is preliminary data.</text>
</comment>
<dbReference type="Pfam" id="PF00903">
    <property type="entry name" value="Glyoxalase"/>
    <property type="match status" value="1"/>
</dbReference>
<dbReference type="SUPFAM" id="SSF54593">
    <property type="entry name" value="Glyoxalase/Bleomycin resistance protein/Dihydroxybiphenyl dioxygenase"/>
    <property type="match status" value="1"/>
</dbReference>
<dbReference type="InterPro" id="IPR029068">
    <property type="entry name" value="Glyas_Bleomycin-R_OHBP_Dase"/>
</dbReference>
<dbReference type="Proteomes" id="UP000276260">
    <property type="component" value="Unassembled WGS sequence"/>
</dbReference>
<evidence type="ECO:0000313" key="3">
    <source>
        <dbReference type="Proteomes" id="UP000276260"/>
    </source>
</evidence>
<accession>A0A0M2T321</accession>
<dbReference type="AlphaFoldDB" id="A0A0M2T321"/>
<dbReference type="PROSITE" id="PS51819">
    <property type="entry name" value="VOC"/>
    <property type="match status" value="1"/>
</dbReference>
<reference evidence="2 3" key="1">
    <citation type="submission" date="2018-11" db="EMBL/GenBank/DDBJ databases">
        <title>Draft genome analysis of Rheinheimera mesophila isolated from an industrial waste site.</title>
        <authorList>
            <person name="Yu Q."/>
            <person name="Qi Y."/>
            <person name="Zhang H."/>
            <person name="Lu Y."/>
            <person name="Pu J."/>
        </authorList>
    </citation>
    <scope>NUCLEOTIDE SEQUENCE [LARGE SCALE GENOMIC DNA]</scope>
    <source>
        <strain evidence="2 3">IITR13</strain>
    </source>
</reference>
<protein>
    <submittedName>
        <fullName evidence="2">VOC family protein</fullName>
    </submittedName>
</protein>
<name>A0A0M2T321_9GAMM</name>